<keyword evidence="1" id="KW-0732">Signal</keyword>
<feature type="chain" id="PRO_5013581173" evidence="1">
    <location>
        <begin position="17"/>
        <end position="70"/>
    </location>
</feature>
<gene>
    <name evidence="2" type="ORF">SFRICE_013302</name>
</gene>
<protein>
    <submittedName>
        <fullName evidence="2">SFRICE_013302</fullName>
    </submittedName>
</protein>
<reference evidence="2" key="1">
    <citation type="submission" date="2016-07" db="EMBL/GenBank/DDBJ databases">
        <authorList>
            <person name="Bretaudeau A."/>
        </authorList>
    </citation>
    <scope>NUCLEOTIDE SEQUENCE</scope>
    <source>
        <strain evidence="2">Rice</strain>
        <tissue evidence="2">Whole body</tissue>
    </source>
</reference>
<accession>A0A2H1VH06</accession>
<name>A0A2H1VH06_SPOFR</name>
<feature type="signal peptide" evidence="1">
    <location>
        <begin position="1"/>
        <end position="16"/>
    </location>
</feature>
<dbReference type="EMBL" id="ODYU01002526">
    <property type="protein sequence ID" value="SOQ40135.1"/>
    <property type="molecule type" value="Genomic_DNA"/>
</dbReference>
<proteinExistence type="predicted"/>
<evidence type="ECO:0000256" key="1">
    <source>
        <dbReference type="SAM" id="SignalP"/>
    </source>
</evidence>
<organism evidence="2">
    <name type="scientific">Spodoptera frugiperda</name>
    <name type="common">Fall armyworm</name>
    <dbReference type="NCBI Taxonomy" id="7108"/>
    <lineage>
        <taxon>Eukaryota</taxon>
        <taxon>Metazoa</taxon>
        <taxon>Ecdysozoa</taxon>
        <taxon>Arthropoda</taxon>
        <taxon>Hexapoda</taxon>
        <taxon>Insecta</taxon>
        <taxon>Pterygota</taxon>
        <taxon>Neoptera</taxon>
        <taxon>Endopterygota</taxon>
        <taxon>Lepidoptera</taxon>
        <taxon>Glossata</taxon>
        <taxon>Ditrysia</taxon>
        <taxon>Noctuoidea</taxon>
        <taxon>Noctuidae</taxon>
        <taxon>Amphipyrinae</taxon>
        <taxon>Spodoptera</taxon>
    </lineage>
</organism>
<dbReference type="AlphaFoldDB" id="A0A2H1VH06"/>
<evidence type="ECO:0000313" key="2">
    <source>
        <dbReference type="EMBL" id="SOQ40135.1"/>
    </source>
</evidence>
<sequence>MSHYVFFAFLVADISALVVHENVAVNEEHANDYHIMEVSVNPANVKEIGIDPMYSYINEEPLKCTAARVS</sequence>